<gene>
    <name evidence="2" type="ORF">PHJA_002175600</name>
</gene>
<dbReference type="GO" id="GO:0004445">
    <property type="term" value="F:inositol-polyphosphate 5-phosphatase activity"/>
    <property type="evidence" value="ECO:0007669"/>
    <property type="project" value="InterPro"/>
</dbReference>
<comment type="caution">
    <text evidence="2">The sequence shown here is derived from an EMBL/GenBank/DDBJ whole genome shotgun (WGS) entry which is preliminary data.</text>
</comment>
<dbReference type="Gene3D" id="3.60.10.10">
    <property type="entry name" value="Endonuclease/exonuclease/phosphatase"/>
    <property type="match status" value="1"/>
</dbReference>
<dbReference type="EMBL" id="BMAC01000622">
    <property type="protein sequence ID" value="GFQ00316.1"/>
    <property type="molecule type" value="Genomic_DNA"/>
</dbReference>
<sequence length="126" mass="14077">MAYGMHAPAEDGCFGPGQLRYSLVTSEQMVGVFLTVWVGSELMHVRNRKVSCVRRGLMCSLGNKVALTPAHACGAFLYIRIYLTKKKTRFPQVRGGDKEKSPETILEHKLQKALRLGAPLAFFNYD</sequence>
<name>A0A830CZ79_9LAMI</name>
<keyword evidence="3" id="KW-1185">Reference proteome</keyword>
<organism evidence="2 3">
    <name type="scientific">Phtheirospermum japonicum</name>
    <dbReference type="NCBI Taxonomy" id="374723"/>
    <lineage>
        <taxon>Eukaryota</taxon>
        <taxon>Viridiplantae</taxon>
        <taxon>Streptophyta</taxon>
        <taxon>Embryophyta</taxon>
        <taxon>Tracheophyta</taxon>
        <taxon>Spermatophyta</taxon>
        <taxon>Magnoliopsida</taxon>
        <taxon>eudicotyledons</taxon>
        <taxon>Gunneridae</taxon>
        <taxon>Pentapetalae</taxon>
        <taxon>asterids</taxon>
        <taxon>lamiids</taxon>
        <taxon>Lamiales</taxon>
        <taxon>Orobanchaceae</taxon>
        <taxon>Orobanchaceae incertae sedis</taxon>
        <taxon>Phtheirospermum</taxon>
    </lineage>
</organism>
<dbReference type="GO" id="GO:0046856">
    <property type="term" value="P:phosphatidylinositol dephosphorylation"/>
    <property type="evidence" value="ECO:0007669"/>
    <property type="project" value="TreeGrafter"/>
</dbReference>
<dbReference type="AlphaFoldDB" id="A0A830CZ79"/>
<dbReference type="GO" id="GO:0004439">
    <property type="term" value="F:phosphatidylinositol-4,5-bisphosphate 5-phosphatase activity"/>
    <property type="evidence" value="ECO:0007669"/>
    <property type="project" value="TreeGrafter"/>
</dbReference>
<dbReference type="InterPro" id="IPR036691">
    <property type="entry name" value="Endo/exonu/phosph_ase_sf"/>
</dbReference>
<evidence type="ECO:0000256" key="1">
    <source>
        <dbReference type="ARBA" id="ARBA00022801"/>
    </source>
</evidence>
<evidence type="ECO:0000313" key="3">
    <source>
        <dbReference type="Proteomes" id="UP000653305"/>
    </source>
</evidence>
<proteinExistence type="predicted"/>
<evidence type="ECO:0000313" key="2">
    <source>
        <dbReference type="EMBL" id="GFQ00316.1"/>
    </source>
</evidence>
<reference evidence="2" key="1">
    <citation type="submission" date="2020-07" db="EMBL/GenBank/DDBJ databases">
        <title>Ethylene signaling mediates host invasion by parasitic plants.</title>
        <authorList>
            <person name="Yoshida S."/>
        </authorList>
    </citation>
    <scope>NUCLEOTIDE SEQUENCE</scope>
    <source>
        <strain evidence="2">Okayama</strain>
    </source>
</reference>
<accession>A0A830CZ79</accession>
<dbReference type="OrthoDB" id="62798at2759"/>
<dbReference type="PANTHER" id="PTHR45666:SF34">
    <property type="entry name" value="TYPE IV INOSITOL POLYPHOSPHATE 5-PHOSPHATASE 7"/>
    <property type="match status" value="1"/>
</dbReference>
<dbReference type="InterPro" id="IPR045849">
    <property type="entry name" value="IP5P_plant"/>
</dbReference>
<protein>
    <submittedName>
        <fullName evidence="2">Type i inositol 1 4 5-trisphosphate 5-phosphatase cvp2</fullName>
    </submittedName>
</protein>
<keyword evidence="1" id="KW-0378">Hydrolase</keyword>
<dbReference type="PANTHER" id="PTHR45666">
    <property type="entry name" value="TYPE IV INOSITOL POLYPHOSPHATE 5-PHOSPHATASE 9"/>
    <property type="match status" value="1"/>
</dbReference>
<dbReference type="GO" id="GO:0034485">
    <property type="term" value="F:phosphatidylinositol-3,4,5-trisphosphate 5-phosphatase activity"/>
    <property type="evidence" value="ECO:0007669"/>
    <property type="project" value="TreeGrafter"/>
</dbReference>
<dbReference type="Proteomes" id="UP000653305">
    <property type="component" value="Unassembled WGS sequence"/>
</dbReference>